<feature type="domain" description="Transposase DDE" evidence="1">
    <location>
        <begin position="19"/>
        <end position="129"/>
    </location>
</feature>
<dbReference type="InterPro" id="IPR025668">
    <property type="entry name" value="Tnp_DDE_dom"/>
</dbReference>
<comment type="caution">
    <text evidence="2">The sequence shown here is derived from an EMBL/GenBank/DDBJ whole genome shotgun (WGS) entry which is preliminary data.</text>
</comment>
<reference evidence="2 3" key="1">
    <citation type="submission" date="2018-01" db="EMBL/GenBank/DDBJ databases">
        <title>Co-occurrence of chitin degradation, pigmentation and bioactivity in marine Pseudoalteromonas.</title>
        <authorList>
            <person name="Paulsen S."/>
            <person name="Gram L."/>
            <person name="Machado H."/>
        </authorList>
    </citation>
    <scope>NUCLEOTIDE SEQUENCE [LARGE SCALE GENOMIC DNA]</scope>
    <source>
        <strain evidence="2 3">S1946</strain>
    </source>
</reference>
<proteinExistence type="predicted"/>
<dbReference type="NCBIfam" id="NF033579">
    <property type="entry name" value="transpos_IS5_2"/>
    <property type="match status" value="1"/>
</dbReference>
<evidence type="ECO:0000313" key="3">
    <source>
        <dbReference type="Proteomes" id="UP000292345"/>
    </source>
</evidence>
<name>A0A4Q7DYC0_9GAMM</name>
<dbReference type="PANTHER" id="PTHR34631">
    <property type="match status" value="1"/>
</dbReference>
<sequence>MLKEKRITNWRDYNKALIARGNIQLWFSEDAIEQWNNTQHHGGKGRANHFSELAIETCLTLRAVFRLSLRAAQGFISSLISMMKLDLDTPTYSCLCKRSAELAVHYRPNSSTSGGIDIVVDSTGLKVYGNGEWHARKHGANKRRTWRKLHLAVDANTHQVVGAELSTISVGDSEVLGDLLRPLRRKVSSVKADGAYDTRGCYAEVAAKKADAVIPPRCNAQLWEYGHARNSAVILTKHIGSSEWKKCVNYHQRSLAETAMYRYKQLMGDKLVSRGFNQQHTEAMIKVKVLNRMTGLGMPEYQGNS</sequence>
<accession>A0A4Q7DYC0</accession>
<organism evidence="2 3">
    <name type="scientific">Pseudoalteromonas rubra</name>
    <dbReference type="NCBI Taxonomy" id="43658"/>
    <lineage>
        <taxon>Bacteria</taxon>
        <taxon>Pseudomonadati</taxon>
        <taxon>Pseudomonadota</taxon>
        <taxon>Gammaproteobacteria</taxon>
        <taxon>Alteromonadales</taxon>
        <taxon>Pseudoalteromonadaceae</taxon>
        <taxon>Pseudoalteromonas</taxon>
    </lineage>
</organism>
<evidence type="ECO:0000313" key="2">
    <source>
        <dbReference type="EMBL" id="RZM70247.1"/>
    </source>
</evidence>
<dbReference type="AlphaFoldDB" id="A0A4Q7DYC0"/>
<protein>
    <submittedName>
        <fullName evidence="2">IS5/IS1182 family transposase</fullName>
    </submittedName>
</protein>
<dbReference type="InterPro" id="IPR053520">
    <property type="entry name" value="Transposase_Tn903"/>
</dbReference>
<dbReference type="Proteomes" id="UP000292345">
    <property type="component" value="Unassembled WGS sequence"/>
</dbReference>
<dbReference type="Pfam" id="PF13737">
    <property type="entry name" value="DDE_Tnp_1_5"/>
    <property type="match status" value="1"/>
</dbReference>
<dbReference type="PANTHER" id="PTHR34631:SF3">
    <property type="entry name" value="ISSOD12 TRANSPOSASE TNPA_ISSOD12"/>
    <property type="match status" value="1"/>
</dbReference>
<gene>
    <name evidence="2" type="ORF">C3B51_23180</name>
</gene>
<dbReference type="EMBL" id="PPUZ01000149">
    <property type="protein sequence ID" value="RZM70247.1"/>
    <property type="molecule type" value="Genomic_DNA"/>
</dbReference>
<dbReference type="InterPro" id="IPR053172">
    <property type="entry name" value="Tn903_transposase"/>
</dbReference>
<evidence type="ECO:0000259" key="1">
    <source>
        <dbReference type="Pfam" id="PF13737"/>
    </source>
</evidence>